<dbReference type="GeneID" id="9618624"/>
<dbReference type="Proteomes" id="UP000001058">
    <property type="component" value="Unassembled WGS sequence"/>
</dbReference>
<dbReference type="OrthoDB" id="10595158at2759"/>
<dbReference type="KEGG" id="vcn:VOLCADRAFT_104338"/>
<protein>
    <submittedName>
        <fullName evidence="1">Uncharacterized protein</fullName>
    </submittedName>
</protein>
<reference evidence="1 2" key="1">
    <citation type="journal article" date="2010" name="Science">
        <title>Genomic analysis of organismal complexity in the multicellular green alga Volvox carteri.</title>
        <authorList>
            <person name="Prochnik S.E."/>
            <person name="Umen J."/>
            <person name="Nedelcu A.M."/>
            <person name="Hallmann A."/>
            <person name="Miller S.M."/>
            <person name="Nishii I."/>
            <person name="Ferris P."/>
            <person name="Kuo A."/>
            <person name="Mitros T."/>
            <person name="Fritz-Laylin L.K."/>
            <person name="Hellsten U."/>
            <person name="Chapman J."/>
            <person name="Simakov O."/>
            <person name="Rensing S.A."/>
            <person name="Terry A."/>
            <person name="Pangilinan J."/>
            <person name="Kapitonov V."/>
            <person name="Jurka J."/>
            <person name="Salamov A."/>
            <person name="Shapiro H."/>
            <person name="Schmutz J."/>
            <person name="Grimwood J."/>
            <person name="Lindquist E."/>
            <person name="Lucas S."/>
            <person name="Grigoriev I.V."/>
            <person name="Schmitt R."/>
            <person name="Kirk D."/>
            <person name="Rokhsar D.S."/>
        </authorList>
    </citation>
    <scope>NUCLEOTIDE SEQUENCE [LARGE SCALE GENOMIC DNA]</scope>
    <source>
        <strain evidence="2">f. Nagariensis / Eve</strain>
    </source>
</reference>
<dbReference type="InParanoid" id="D8TT12"/>
<keyword evidence="2" id="KW-1185">Reference proteome</keyword>
<evidence type="ECO:0000313" key="2">
    <source>
        <dbReference type="Proteomes" id="UP000001058"/>
    </source>
</evidence>
<dbReference type="AlphaFoldDB" id="D8TT12"/>
<accession>D8TT12</accession>
<proteinExistence type="predicted"/>
<dbReference type="EMBL" id="GL378335">
    <property type="protein sequence ID" value="EFJ49473.1"/>
    <property type="molecule type" value="Genomic_DNA"/>
</dbReference>
<organism evidence="2">
    <name type="scientific">Volvox carteri f. nagariensis</name>
    <dbReference type="NCBI Taxonomy" id="3068"/>
    <lineage>
        <taxon>Eukaryota</taxon>
        <taxon>Viridiplantae</taxon>
        <taxon>Chlorophyta</taxon>
        <taxon>core chlorophytes</taxon>
        <taxon>Chlorophyceae</taxon>
        <taxon>CS clade</taxon>
        <taxon>Chlamydomonadales</taxon>
        <taxon>Volvocaceae</taxon>
        <taxon>Volvox</taxon>
    </lineage>
</organism>
<dbReference type="RefSeq" id="XP_002949454.1">
    <property type="nucleotide sequence ID" value="XM_002949408.1"/>
</dbReference>
<sequence length="285" mass="28600">MSTVSTAIPSKKRAAADGSAVLCQASKKTAMDMTWPASGSMGSIPGWQYPPLPIGMIPPMPYCMAGNPFFPFMGMFPPFWLPAAAMAAAAMPALAAASATNTCVAPVVPNIPGSATGPTAAAVMWPMMSGTVASQPVSSVAAPMPVPARSNSGASSPTAIPSASCTNTVPTVGAGRSAASPPLLAASPGSVCNGGLQQPSEDPEFANFIDSFLLSEDGDLALHGGDGDLAMPFPDGMKVFQSGDFLSSGGSNASDATTDDVACLARNDSHCLLSLLGDDIDLTVL</sequence>
<gene>
    <name evidence="1" type="ORF">VOLCADRAFT_104338</name>
</gene>
<name>D8TT12_VOLCA</name>
<evidence type="ECO:0000313" key="1">
    <source>
        <dbReference type="EMBL" id="EFJ49473.1"/>
    </source>
</evidence>